<evidence type="ECO:0000259" key="3">
    <source>
        <dbReference type="SMART" id="SM00822"/>
    </source>
</evidence>
<evidence type="ECO:0000256" key="2">
    <source>
        <dbReference type="ARBA" id="ARBA00023002"/>
    </source>
</evidence>
<dbReference type="AlphaFoldDB" id="A0A1J3EFN1"/>
<dbReference type="PRINTS" id="PR00081">
    <property type="entry name" value="GDHRDH"/>
</dbReference>
<proteinExistence type="inferred from homology"/>
<dbReference type="InterPro" id="IPR036291">
    <property type="entry name" value="NAD(P)-bd_dom_sf"/>
</dbReference>
<sequence>MAAQSSSISQPPLPLAGRVAIVTGSSRGIGRAIAIHLAELGARIVVNYTSKSADAERVAAEINDLPAREEITGKGPRAIVVQANVSEPSQVKSLFDAAESAFESPVHIMVNSAGILDAKYPTVADTTVEDFDRTFSVNTKGSFLCSKEAANRLKKGGGGRIILVTSSVTRSLKPGFAAYAASKAAVETMAKILAKELKGTGITANCVSPGPIATEMFYDGKSTELVEKIAAESPFGRVGEVKDVVPLVGFLAGDSGEWINGQIIPVNGGYA</sequence>
<dbReference type="EMBL" id="GEVK01021926">
    <property type="protein sequence ID" value="JAU30906.1"/>
    <property type="molecule type" value="Transcribed_RNA"/>
</dbReference>
<protein>
    <submittedName>
        <fullName evidence="4">Short-chain type dehydrogenase/reductase</fullName>
    </submittedName>
</protein>
<feature type="domain" description="Ketoreductase" evidence="3">
    <location>
        <begin position="18"/>
        <end position="210"/>
    </location>
</feature>
<reference evidence="4" key="1">
    <citation type="submission" date="2016-07" db="EMBL/GenBank/DDBJ databases">
        <title>De novo transcriptome assembly of four accessions of the metal hyperaccumulator plant Noccaea caerulescens.</title>
        <authorList>
            <person name="Blande D."/>
            <person name="Halimaa P."/>
            <person name="Tervahauta A.I."/>
            <person name="Aarts M.G."/>
            <person name="Karenlampi S.O."/>
        </authorList>
    </citation>
    <scope>NUCLEOTIDE SEQUENCE</scope>
</reference>
<dbReference type="SUPFAM" id="SSF51735">
    <property type="entry name" value="NAD(P)-binding Rossmann-fold domains"/>
    <property type="match status" value="1"/>
</dbReference>
<dbReference type="PANTHER" id="PTHR48107">
    <property type="entry name" value="NADPH-DEPENDENT ALDEHYDE REDUCTASE-LIKE PROTEIN, CHLOROPLASTIC-RELATED"/>
    <property type="match status" value="1"/>
</dbReference>
<dbReference type="SMART" id="SM00822">
    <property type="entry name" value="PKS_KR"/>
    <property type="match status" value="1"/>
</dbReference>
<dbReference type="Gene3D" id="3.40.50.720">
    <property type="entry name" value="NAD(P)-binding Rossmann-like Domain"/>
    <property type="match status" value="1"/>
</dbReference>
<keyword evidence="2" id="KW-0560">Oxidoreductase</keyword>
<dbReference type="PANTHER" id="PTHR48107:SF7">
    <property type="entry name" value="RE15974P"/>
    <property type="match status" value="1"/>
</dbReference>
<dbReference type="Pfam" id="PF13561">
    <property type="entry name" value="adh_short_C2"/>
    <property type="match status" value="1"/>
</dbReference>
<comment type="similarity">
    <text evidence="1">Belongs to the short-chain dehydrogenases/reductases (SDR) family.</text>
</comment>
<dbReference type="PRINTS" id="PR00080">
    <property type="entry name" value="SDRFAMILY"/>
</dbReference>
<evidence type="ECO:0000313" key="4">
    <source>
        <dbReference type="EMBL" id="JAU30906.1"/>
    </source>
</evidence>
<dbReference type="PROSITE" id="PS00061">
    <property type="entry name" value="ADH_SHORT"/>
    <property type="match status" value="1"/>
</dbReference>
<dbReference type="CDD" id="cd05362">
    <property type="entry name" value="THN_reductase-like_SDR_c"/>
    <property type="match status" value="1"/>
</dbReference>
<name>A0A1J3EFN1_NOCCA</name>
<dbReference type="FunFam" id="3.40.50.720:FF:000084">
    <property type="entry name" value="Short-chain dehydrogenase reductase"/>
    <property type="match status" value="1"/>
</dbReference>
<dbReference type="InterPro" id="IPR020904">
    <property type="entry name" value="Sc_DH/Rdtase_CS"/>
</dbReference>
<organism evidence="4">
    <name type="scientific">Noccaea caerulescens</name>
    <name type="common">Alpine penny-cress</name>
    <name type="synonym">Thlaspi caerulescens</name>
    <dbReference type="NCBI Taxonomy" id="107243"/>
    <lineage>
        <taxon>Eukaryota</taxon>
        <taxon>Viridiplantae</taxon>
        <taxon>Streptophyta</taxon>
        <taxon>Embryophyta</taxon>
        <taxon>Tracheophyta</taxon>
        <taxon>Spermatophyta</taxon>
        <taxon>Magnoliopsida</taxon>
        <taxon>eudicotyledons</taxon>
        <taxon>Gunneridae</taxon>
        <taxon>Pentapetalae</taxon>
        <taxon>rosids</taxon>
        <taxon>malvids</taxon>
        <taxon>Brassicales</taxon>
        <taxon>Brassicaceae</taxon>
        <taxon>Coluteocarpeae</taxon>
        <taxon>Noccaea</taxon>
    </lineage>
</organism>
<accession>A0A1J3EFN1</accession>
<dbReference type="GO" id="GO:0016614">
    <property type="term" value="F:oxidoreductase activity, acting on CH-OH group of donors"/>
    <property type="evidence" value="ECO:0007669"/>
    <property type="project" value="UniProtKB-ARBA"/>
</dbReference>
<gene>
    <name evidence="4" type="ORF">LC_TR6868_c0_g1_i1_g.23295</name>
</gene>
<evidence type="ECO:0000256" key="1">
    <source>
        <dbReference type="ARBA" id="ARBA00006484"/>
    </source>
</evidence>
<dbReference type="InterPro" id="IPR002347">
    <property type="entry name" value="SDR_fam"/>
</dbReference>
<dbReference type="InterPro" id="IPR057326">
    <property type="entry name" value="KR_dom"/>
</dbReference>